<reference evidence="2" key="1">
    <citation type="journal article" date="2022" name="Mol. Ecol. Resour.">
        <title>The genomes of chicory, endive, great burdock and yacon provide insights into Asteraceae palaeo-polyploidization history and plant inulin production.</title>
        <authorList>
            <person name="Fan W."/>
            <person name="Wang S."/>
            <person name="Wang H."/>
            <person name="Wang A."/>
            <person name="Jiang F."/>
            <person name="Liu H."/>
            <person name="Zhao H."/>
            <person name="Xu D."/>
            <person name="Zhang Y."/>
        </authorList>
    </citation>
    <scope>NUCLEOTIDE SEQUENCE [LARGE SCALE GENOMIC DNA]</scope>
    <source>
        <strain evidence="2">cv. Yunnan</strain>
    </source>
</reference>
<comment type="caution">
    <text evidence="1">The sequence shown here is derived from an EMBL/GenBank/DDBJ whole genome shotgun (WGS) entry which is preliminary data.</text>
</comment>
<evidence type="ECO:0000313" key="1">
    <source>
        <dbReference type="EMBL" id="KAI3804364.1"/>
    </source>
</evidence>
<protein>
    <submittedName>
        <fullName evidence="1">Uncharacterized protein</fullName>
    </submittedName>
</protein>
<organism evidence="1 2">
    <name type="scientific">Smallanthus sonchifolius</name>
    <dbReference type="NCBI Taxonomy" id="185202"/>
    <lineage>
        <taxon>Eukaryota</taxon>
        <taxon>Viridiplantae</taxon>
        <taxon>Streptophyta</taxon>
        <taxon>Embryophyta</taxon>
        <taxon>Tracheophyta</taxon>
        <taxon>Spermatophyta</taxon>
        <taxon>Magnoliopsida</taxon>
        <taxon>eudicotyledons</taxon>
        <taxon>Gunneridae</taxon>
        <taxon>Pentapetalae</taxon>
        <taxon>asterids</taxon>
        <taxon>campanulids</taxon>
        <taxon>Asterales</taxon>
        <taxon>Asteraceae</taxon>
        <taxon>Asteroideae</taxon>
        <taxon>Heliantheae alliance</taxon>
        <taxon>Millerieae</taxon>
        <taxon>Smallanthus</taxon>
    </lineage>
</organism>
<evidence type="ECO:0000313" key="2">
    <source>
        <dbReference type="Proteomes" id="UP001056120"/>
    </source>
</evidence>
<dbReference type="EMBL" id="CM042026">
    <property type="protein sequence ID" value="KAI3804364.1"/>
    <property type="molecule type" value="Genomic_DNA"/>
</dbReference>
<proteinExistence type="predicted"/>
<dbReference type="Proteomes" id="UP001056120">
    <property type="component" value="Linkage Group LG09"/>
</dbReference>
<sequence length="163" mass="17495">MEPEQQTSQETSKKAAKKEVAKAEKLRCQQEAATTSGVAGVLIDGPDPLAANYGDIPIKDIQSSVVSGRVWTTVSSMTDELKDQTVLIRGCTQAIRVVGKKIAFLTVREKGFTVQCVLIVAPDLVSMQMVKYATAISKESFVDIEGVVTVPPEVIKGASQQVN</sequence>
<accession>A0ACB9I8Q0</accession>
<reference evidence="1 2" key="2">
    <citation type="journal article" date="2022" name="Mol. Ecol. Resour.">
        <title>The genomes of chicory, endive, great burdock and yacon provide insights into Asteraceae paleo-polyploidization history and plant inulin production.</title>
        <authorList>
            <person name="Fan W."/>
            <person name="Wang S."/>
            <person name="Wang H."/>
            <person name="Wang A."/>
            <person name="Jiang F."/>
            <person name="Liu H."/>
            <person name="Zhao H."/>
            <person name="Xu D."/>
            <person name="Zhang Y."/>
        </authorList>
    </citation>
    <scope>NUCLEOTIDE SEQUENCE [LARGE SCALE GENOMIC DNA]</scope>
    <source>
        <strain evidence="2">cv. Yunnan</strain>
        <tissue evidence="1">Leaves</tissue>
    </source>
</reference>
<gene>
    <name evidence="1" type="ORF">L1987_25848</name>
</gene>
<name>A0ACB9I8Q0_9ASTR</name>
<keyword evidence="2" id="KW-1185">Reference proteome</keyword>